<dbReference type="SUPFAM" id="SSF55008">
    <property type="entry name" value="HMA, heavy metal-associated domain"/>
    <property type="match status" value="1"/>
</dbReference>
<dbReference type="InterPro" id="IPR017969">
    <property type="entry name" value="Heavy-metal-associated_CS"/>
</dbReference>
<evidence type="ECO:0000256" key="1">
    <source>
        <dbReference type="ARBA" id="ARBA00022723"/>
    </source>
</evidence>
<dbReference type="RefSeq" id="WP_104432713.1">
    <property type="nucleotide sequence ID" value="NZ_PTJD01000006.1"/>
</dbReference>
<name>A0A2S6IM76_9ACTN</name>
<dbReference type="Proteomes" id="UP000239485">
    <property type="component" value="Unassembled WGS sequence"/>
</dbReference>
<proteinExistence type="predicted"/>
<accession>A0A2S6IM76</accession>
<reference evidence="3 4" key="1">
    <citation type="submission" date="2018-02" db="EMBL/GenBank/DDBJ databases">
        <title>Genomic Encyclopedia of Archaeal and Bacterial Type Strains, Phase II (KMG-II): from individual species to whole genera.</title>
        <authorList>
            <person name="Goeker M."/>
        </authorList>
    </citation>
    <scope>NUCLEOTIDE SEQUENCE [LARGE SCALE GENOMIC DNA]</scope>
    <source>
        <strain evidence="3 4">DSM 22857</strain>
    </source>
</reference>
<dbReference type="OrthoDB" id="9813965at2"/>
<dbReference type="PROSITE" id="PS01047">
    <property type="entry name" value="HMA_1"/>
    <property type="match status" value="1"/>
</dbReference>
<organism evidence="3 4">
    <name type="scientific">Kineococcus xinjiangensis</name>
    <dbReference type="NCBI Taxonomy" id="512762"/>
    <lineage>
        <taxon>Bacteria</taxon>
        <taxon>Bacillati</taxon>
        <taxon>Actinomycetota</taxon>
        <taxon>Actinomycetes</taxon>
        <taxon>Kineosporiales</taxon>
        <taxon>Kineosporiaceae</taxon>
        <taxon>Kineococcus</taxon>
    </lineage>
</organism>
<keyword evidence="1" id="KW-0479">Metal-binding</keyword>
<comment type="caution">
    <text evidence="3">The sequence shown here is derived from an EMBL/GenBank/DDBJ whole genome shotgun (WGS) entry which is preliminary data.</text>
</comment>
<evidence type="ECO:0000259" key="2">
    <source>
        <dbReference type="PROSITE" id="PS50846"/>
    </source>
</evidence>
<dbReference type="InterPro" id="IPR006121">
    <property type="entry name" value="HMA_dom"/>
</dbReference>
<dbReference type="Gene3D" id="3.30.70.100">
    <property type="match status" value="1"/>
</dbReference>
<keyword evidence="4" id="KW-1185">Reference proteome</keyword>
<feature type="domain" description="HMA" evidence="2">
    <location>
        <begin position="6"/>
        <end position="74"/>
    </location>
</feature>
<evidence type="ECO:0000313" key="3">
    <source>
        <dbReference type="EMBL" id="PPK95344.1"/>
    </source>
</evidence>
<dbReference type="GO" id="GO:0046872">
    <property type="term" value="F:metal ion binding"/>
    <property type="evidence" value="ECO:0007669"/>
    <property type="project" value="UniProtKB-KW"/>
</dbReference>
<dbReference type="EMBL" id="PTJD01000006">
    <property type="protein sequence ID" value="PPK95344.1"/>
    <property type="molecule type" value="Genomic_DNA"/>
</dbReference>
<dbReference type="Pfam" id="PF00403">
    <property type="entry name" value="HMA"/>
    <property type="match status" value="1"/>
</dbReference>
<sequence length="78" mass="7990">MTEQTSTSRYGVTGMTCGHCVSAVREEVSALDGVRAVDVELVTGGTSTVTVTSDAPLPEESVRAAVDEAGYELTGPLA</sequence>
<dbReference type="CDD" id="cd00371">
    <property type="entry name" value="HMA"/>
    <property type="match status" value="1"/>
</dbReference>
<dbReference type="AlphaFoldDB" id="A0A2S6IM76"/>
<gene>
    <name evidence="3" type="ORF">CLV92_106165</name>
</gene>
<protein>
    <submittedName>
        <fullName evidence="3">Copper chaperone CopZ</fullName>
    </submittedName>
</protein>
<dbReference type="InterPro" id="IPR036163">
    <property type="entry name" value="HMA_dom_sf"/>
</dbReference>
<dbReference type="PROSITE" id="PS50846">
    <property type="entry name" value="HMA_2"/>
    <property type="match status" value="1"/>
</dbReference>
<evidence type="ECO:0000313" key="4">
    <source>
        <dbReference type="Proteomes" id="UP000239485"/>
    </source>
</evidence>